<keyword evidence="2" id="KW-0575">Peroxidase</keyword>
<dbReference type="Gene3D" id="3.10.10.10">
    <property type="entry name" value="HIV Type 1 Reverse Transcriptase, subunit A, domain 1"/>
    <property type="match status" value="1"/>
</dbReference>
<sequence>MFDELGGASIFTKLDLRAGYHQIRVHDRDVYKTAFRTHDGHYEFLVMPFGLTNAPSTFQATMNRLFSPYLRKFVIVFFDDILVYSTTLSSHLEHLECVFQCLQKHQFYVKRSKCVFGTGELEYLGHIISARGVQMDPKKVSAVGQESKLKTLLLREFHNTPSAGHGGIKKTLVGLSALFFLNGDSICLVEESKLRTLLLREFHDTPSAGHGGIKKTLVGLSALFFWKGMRKSVEEFIKKCVVCQQTKYSTEAPGGYLQPLPTPSAVWEDVTMDFITGLPAFRGITVILVVVDRLTKYAHFGALCNNPYF</sequence>
<dbReference type="InterPro" id="IPR012337">
    <property type="entry name" value="RNaseH-like_sf"/>
</dbReference>
<dbReference type="Gene3D" id="3.30.70.270">
    <property type="match status" value="1"/>
</dbReference>
<dbReference type="GO" id="GO:0004601">
    <property type="term" value="F:peroxidase activity"/>
    <property type="evidence" value="ECO:0007669"/>
    <property type="project" value="UniProtKB-KW"/>
</dbReference>
<organism evidence="2 3">
    <name type="scientific">Tanacetum coccineum</name>
    <dbReference type="NCBI Taxonomy" id="301880"/>
    <lineage>
        <taxon>Eukaryota</taxon>
        <taxon>Viridiplantae</taxon>
        <taxon>Streptophyta</taxon>
        <taxon>Embryophyta</taxon>
        <taxon>Tracheophyta</taxon>
        <taxon>Spermatophyta</taxon>
        <taxon>Magnoliopsida</taxon>
        <taxon>eudicotyledons</taxon>
        <taxon>Gunneridae</taxon>
        <taxon>Pentapetalae</taxon>
        <taxon>asterids</taxon>
        <taxon>campanulids</taxon>
        <taxon>Asterales</taxon>
        <taxon>Asteraceae</taxon>
        <taxon>Asteroideae</taxon>
        <taxon>Anthemideae</taxon>
        <taxon>Anthemidinae</taxon>
        <taxon>Tanacetum</taxon>
    </lineage>
</organism>
<dbReference type="InterPro" id="IPR000477">
    <property type="entry name" value="RT_dom"/>
</dbReference>
<name>A0ABQ5AXB3_9ASTR</name>
<dbReference type="InterPro" id="IPR041588">
    <property type="entry name" value="Integrase_H2C2"/>
</dbReference>
<dbReference type="PANTHER" id="PTHR37984:SF5">
    <property type="entry name" value="PROTEIN NYNRIN-LIKE"/>
    <property type="match status" value="1"/>
</dbReference>
<accession>A0ABQ5AXB3</accession>
<dbReference type="InterPro" id="IPR036397">
    <property type="entry name" value="RNaseH_sf"/>
</dbReference>
<dbReference type="SUPFAM" id="SSF56672">
    <property type="entry name" value="DNA/RNA polymerases"/>
    <property type="match status" value="1"/>
</dbReference>
<dbReference type="SUPFAM" id="SSF53098">
    <property type="entry name" value="Ribonuclease H-like"/>
    <property type="match status" value="1"/>
</dbReference>
<dbReference type="EMBL" id="BQNB010012660">
    <property type="protein sequence ID" value="GJT06337.1"/>
    <property type="molecule type" value="Genomic_DNA"/>
</dbReference>
<dbReference type="Proteomes" id="UP001151760">
    <property type="component" value="Unassembled WGS sequence"/>
</dbReference>
<gene>
    <name evidence="2" type="ORF">Tco_0840799</name>
</gene>
<dbReference type="Gene3D" id="3.30.420.10">
    <property type="entry name" value="Ribonuclease H-like superfamily/Ribonuclease H"/>
    <property type="match status" value="1"/>
</dbReference>
<evidence type="ECO:0000259" key="1">
    <source>
        <dbReference type="PROSITE" id="PS50878"/>
    </source>
</evidence>
<dbReference type="PROSITE" id="PS50878">
    <property type="entry name" value="RT_POL"/>
    <property type="match status" value="1"/>
</dbReference>
<feature type="domain" description="Reverse transcriptase" evidence="1">
    <location>
        <begin position="1"/>
        <end position="128"/>
    </location>
</feature>
<protein>
    <submittedName>
        <fullName evidence="2">Peroxidase 64</fullName>
    </submittedName>
</protein>
<dbReference type="Gene3D" id="1.10.340.70">
    <property type="match status" value="1"/>
</dbReference>
<keyword evidence="3" id="KW-1185">Reference proteome</keyword>
<comment type="caution">
    <text evidence="2">The sequence shown here is derived from an EMBL/GenBank/DDBJ whole genome shotgun (WGS) entry which is preliminary data.</text>
</comment>
<reference evidence="2" key="2">
    <citation type="submission" date="2022-01" db="EMBL/GenBank/DDBJ databases">
        <authorList>
            <person name="Yamashiro T."/>
            <person name="Shiraishi A."/>
            <person name="Satake H."/>
            <person name="Nakayama K."/>
        </authorList>
    </citation>
    <scope>NUCLEOTIDE SEQUENCE</scope>
</reference>
<reference evidence="2" key="1">
    <citation type="journal article" date="2022" name="Int. J. Mol. Sci.">
        <title>Draft Genome of Tanacetum Coccineum: Genomic Comparison of Closely Related Tanacetum-Family Plants.</title>
        <authorList>
            <person name="Yamashiro T."/>
            <person name="Shiraishi A."/>
            <person name="Nakayama K."/>
            <person name="Satake H."/>
        </authorList>
    </citation>
    <scope>NUCLEOTIDE SEQUENCE</scope>
</reference>
<dbReference type="Pfam" id="PF17921">
    <property type="entry name" value="Integrase_H2C2"/>
    <property type="match status" value="1"/>
</dbReference>
<keyword evidence="2" id="KW-0560">Oxidoreductase</keyword>
<evidence type="ECO:0000313" key="3">
    <source>
        <dbReference type="Proteomes" id="UP001151760"/>
    </source>
</evidence>
<dbReference type="InterPro" id="IPR043502">
    <property type="entry name" value="DNA/RNA_pol_sf"/>
</dbReference>
<dbReference type="CDD" id="cd01647">
    <property type="entry name" value="RT_LTR"/>
    <property type="match status" value="1"/>
</dbReference>
<proteinExistence type="predicted"/>
<dbReference type="InterPro" id="IPR050951">
    <property type="entry name" value="Retrovirus_Pol_polyprotein"/>
</dbReference>
<dbReference type="PANTHER" id="PTHR37984">
    <property type="entry name" value="PROTEIN CBG26694"/>
    <property type="match status" value="1"/>
</dbReference>
<evidence type="ECO:0000313" key="2">
    <source>
        <dbReference type="EMBL" id="GJT06337.1"/>
    </source>
</evidence>
<dbReference type="Pfam" id="PF00078">
    <property type="entry name" value="RVT_1"/>
    <property type="match status" value="1"/>
</dbReference>
<dbReference type="InterPro" id="IPR043128">
    <property type="entry name" value="Rev_trsase/Diguanyl_cyclase"/>
</dbReference>